<gene>
    <name evidence="3" type="ORF">ACFONL_19080</name>
</gene>
<feature type="transmembrane region" description="Helical" evidence="2">
    <location>
        <begin position="61"/>
        <end position="79"/>
    </location>
</feature>
<dbReference type="Proteomes" id="UP001595704">
    <property type="component" value="Unassembled WGS sequence"/>
</dbReference>
<keyword evidence="4" id="KW-1185">Reference proteome</keyword>
<keyword evidence="2" id="KW-0472">Membrane</keyword>
<organism evidence="3 4">
    <name type="scientific">Camelimonas fluminis</name>
    <dbReference type="NCBI Taxonomy" id="1576911"/>
    <lineage>
        <taxon>Bacteria</taxon>
        <taxon>Pseudomonadati</taxon>
        <taxon>Pseudomonadota</taxon>
        <taxon>Alphaproteobacteria</taxon>
        <taxon>Hyphomicrobiales</taxon>
        <taxon>Chelatococcaceae</taxon>
        <taxon>Camelimonas</taxon>
    </lineage>
</organism>
<name>A0ABV7ULV1_9HYPH</name>
<dbReference type="RefSeq" id="WP_191319247.1">
    <property type="nucleotide sequence ID" value="NZ_BNCG01000007.1"/>
</dbReference>
<evidence type="ECO:0008006" key="5">
    <source>
        <dbReference type="Google" id="ProtNLM"/>
    </source>
</evidence>
<evidence type="ECO:0000256" key="1">
    <source>
        <dbReference type="SAM" id="MobiDB-lite"/>
    </source>
</evidence>
<accession>A0ABV7ULV1</accession>
<feature type="transmembrane region" description="Helical" evidence="2">
    <location>
        <begin position="35"/>
        <end position="55"/>
    </location>
</feature>
<feature type="transmembrane region" description="Helical" evidence="2">
    <location>
        <begin position="6"/>
        <end position="23"/>
    </location>
</feature>
<sequence length="380" mass="40640">MDLATLVAAIALWALIQGGIFLVRWNRLRDGEELLWFGAGFVAVGVGAGLMGARYFGLPYLLTNVAANILLLTGTSLFIQGTRAVDGLRPVPLLIVAPGALWAIASMSGSFRADPHMAVRLYSVLSVTLVGVAGAQLIRGGTTLWGRRIRLGLWAFVATAMIIRIVHVDEMIPGLRDRYAATTWHVIFLSMSAASIVSIGYINLALSESIERLGAFTRALEHSLSTLTARGRLPPQALPQERAFLWSLRIDRLLFERAPVGEFGDVDIRDIAQGIVACCPGIVALRRVGADRLIWWTAAGAGDAAGQLHKLTEMLACIAARPTFPGIPMSCGVAPVSGNDLADAATADRRARIIRVGAQPWRTAPDGGSPVGQPERDPVL</sequence>
<feature type="transmembrane region" description="Helical" evidence="2">
    <location>
        <begin position="186"/>
        <end position="206"/>
    </location>
</feature>
<evidence type="ECO:0000313" key="4">
    <source>
        <dbReference type="Proteomes" id="UP001595704"/>
    </source>
</evidence>
<feature type="region of interest" description="Disordered" evidence="1">
    <location>
        <begin position="359"/>
        <end position="380"/>
    </location>
</feature>
<keyword evidence="2" id="KW-1133">Transmembrane helix</keyword>
<evidence type="ECO:0000256" key="2">
    <source>
        <dbReference type="SAM" id="Phobius"/>
    </source>
</evidence>
<proteinExistence type="predicted"/>
<keyword evidence="2" id="KW-0812">Transmembrane</keyword>
<evidence type="ECO:0000313" key="3">
    <source>
        <dbReference type="EMBL" id="MFC3639446.1"/>
    </source>
</evidence>
<protein>
    <recommendedName>
        <fullName evidence="5">GGDEF domain-containing protein</fullName>
    </recommendedName>
</protein>
<comment type="caution">
    <text evidence="3">The sequence shown here is derived from an EMBL/GenBank/DDBJ whole genome shotgun (WGS) entry which is preliminary data.</text>
</comment>
<dbReference type="EMBL" id="JBHRYC010000093">
    <property type="protein sequence ID" value="MFC3639446.1"/>
    <property type="molecule type" value="Genomic_DNA"/>
</dbReference>
<feature type="transmembrane region" description="Helical" evidence="2">
    <location>
        <begin position="117"/>
        <end position="137"/>
    </location>
</feature>
<feature type="transmembrane region" description="Helical" evidence="2">
    <location>
        <begin position="91"/>
        <end position="111"/>
    </location>
</feature>
<reference evidence="4" key="1">
    <citation type="journal article" date="2019" name="Int. J. Syst. Evol. Microbiol.">
        <title>The Global Catalogue of Microorganisms (GCM) 10K type strain sequencing project: providing services to taxonomists for standard genome sequencing and annotation.</title>
        <authorList>
            <consortium name="The Broad Institute Genomics Platform"/>
            <consortium name="The Broad Institute Genome Sequencing Center for Infectious Disease"/>
            <person name="Wu L."/>
            <person name="Ma J."/>
        </authorList>
    </citation>
    <scope>NUCLEOTIDE SEQUENCE [LARGE SCALE GENOMIC DNA]</scope>
    <source>
        <strain evidence="4">KCTC 42282</strain>
    </source>
</reference>
<feature type="transmembrane region" description="Helical" evidence="2">
    <location>
        <begin position="149"/>
        <end position="166"/>
    </location>
</feature>